<organism evidence="4 5">
    <name type="scientific">Caenorhabditis remanei</name>
    <name type="common">Caenorhabditis vulgaris</name>
    <dbReference type="NCBI Taxonomy" id="31234"/>
    <lineage>
        <taxon>Eukaryota</taxon>
        <taxon>Metazoa</taxon>
        <taxon>Ecdysozoa</taxon>
        <taxon>Nematoda</taxon>
        <taxon>Chromadorea</taxon>
        <taxon>Rhabditida</taxon>
        <taxon>Rhabditina</taxon>
        <taxon>Rhabditomorpha</taxon>
        <taxon>Rhabditoidea</taxon>
        <taxon>Rhabditidae</taxon>
        <taxon>Peloderinae</taxon>
        <taxon>Caenorhabditis</taxon>
    </lineage>
</organism>
<dbReference type="KEGG" id="crq:GCK72_006786"/>
<keyword evidence="2" id="KW-1133">Transmembrane helix</keyword>
<dbReference type="RefSeq" id="XP_053589986.1">
    <property type="nucleotide sequence ID" value="XM_053725792.1"/>
</dbReference>
<dbReference type="EMBL" id="WUAV01000002">
    <property type="protein sequence ID" value="KAF1766828.1"/>
    <property type="molecule type" value="Genomic_DNA"/>
</dbReference>
<protein>
    <submittedName>
        <fullName evidence="4">Uncharacterized protein</fullName>
    </submittedName>
</protein>
<feature type="transmembrane region" description="Helical" evidence="2">
    <location>
        <begin position="197"/>
        <end position="221"/>
    </location>
</feature>
<dbReference type="Proteomes" id="UP000483820">
    <property type="component" value="Chromosome II"/>
</dbReference>
<feature type="signal peptide" evidence="3">
    <location>
        <begin position="1"/>
        <end position="16"/>
    </location>
</feature>
<keyword evidence="2" id="KW-0472">Membrane</keyword>
<evidence type="ECO:0000256" key="1">
    <source>
        <dbReference type="SAM" id="MobiDB-lite"/>
    </source>
</evidence>
<evidence type="ECO:0000256" key="2">
    <source>
        <dbReference type="SAM" id="Phobius"/>
    </source>
</evidence>
<feature type="chain" id="PRO_5025662711" evidence="3">
    <location>
        <begin position="17"/>
        <end position="281"/>
    </location>
</feature>
<keyword evidence="2" id="KW-0812">Transmembrane</keyword>
<evidence type="ECO:0000313" key="5">
    <source>
        <dbReference type="Proteomes" id="UP000483820"/>
    </source>
</evidence>
<proteinExistence type="predicted"/>
<name>A0A6A5HG66_CAERE</name>
<gene>
    <name evidence="4" type="ORF">GCK72_006786</name>
</gene>
<keyword evidence="3" id="KW-0732">Signal</keyword>
<dbReference type="CTD" id="9804002"/>
<feature type="region of interest" description="Disordered" evidence="1">
    <location>
        <begin position="257"/>
        <end position="281"/>
    </location>
</feature>
<evidence type="ECO:0000256" key="3">
    <source>
        <dbReference type="SAM" id="SignalP"/>
    </source>
</evidence>
<sequence length="281" mass="33269">MFSLIFLLILLKITSSVPVVDPEFEEYDNWLQRNRSILMMKHLPKNANYTWKEYFTSWNMVYEKEMARKELSFEAAEFIEHTLSTIDSTTPTVINFDVSLKFSPNRTGWSQLDRRIKEVPNDFRIHITWSAEYYGSETIEEWCKMGSRETIKMGGNITIKNVLHGVNVTFTCPFSMYHAVRNVFIVETKNSWRFSKFFYISVIALVVCALIGIVVLILVLCERRDRKLSQMECNDHWAKFRYTQNYYRFDTTPADTPEEFDHNHNETEVPSEKEDFVPVRK</sequence>
<feature type="compositionally biased region" description="Basic and acidic residues" evidence="1">
    <location>
        <begin position="259"/>
        <end position="281"/>
    </location>
</feature>
<dbReference type="GeneID" id="9804002"/>
<accession>A0A6A5HG66</accession>
<dbReference type="AlphaFoldDB" id="A0A6A5HG66"/>
<reference evidence="4 5" key="1">
    <citation type="submission" date="2019-12" db="EMBL/GenBank/DDBJ databases">
        <title>Chromosome-level assembly of the Caenorhabditis remanei genome.</title>
        <authorList>
            <person name="Teterina A.A."/>
            <person name="Willis J.H."/>
            <person name="Phillips P.C."/>
        </authorList>
    </citation>
    <scope>NUCLEOTIDE SEQUENCE [LARGE SCALE GENOMIC DNA]</scope>
    <source>
        <strain evidence="4 5">PX506</strain>
        <tissue evidence="4">Whole organism</tissue>
    </source>
</reference>
<evidence type="ECO:0000313" key="4">
    <source>
        <dbReference type="EMBL" id="KAF1766828.1"/>
    </source>
</evidence>
<comment type="caution">
    <text evidence="4">The sequence shown here is derived from an EMBL/GenBank/DDBJ whole genome shotgun (WGS) entry which is preliminary data.</text>
</comment>